<keyword evidence="2" id="KW-1185">Reference proteome</keyword>
<reference evidence="1 2" key="1">
    <citation type="journal article" date="2014" name="Genome Biol. Evol.">
        <title>The genome of the myxosporean Thelohanellus kitauei shows adaptations to nutrient acquisition within its fish host.</title>
        <authorList>
            <person name="Yang Y."/>
            <person name="Xiong J."/>
            <person name="Zhou Z."/>
            <person name="Huo F."/>
            <person name="Miao W."/>
            <person name="Ran C."/>
            <person name="Liu Y."/>
            <person name="Zhang J."/>
            <person name="Feng J."/>
            <person name="Wang M."/>
            <person name="Wang M."/>
            <person name="Wang L."/>
            <person name="Yao B."/>
        </authorList>
    </citation>
    <scope>NUCLEOTIDE SEQUENCE [LARGE SCALE GENOMIC DNA]</scope>
    <source>
        <strain evidence="1">Wuqing</strain>
    </source>
</reference>
<dbReference type="EMBL" id="JWZT01004259">
    <property type="protein sequence ID" value="KII64457.1"/>
    <property type="molecule type" value="Genomic_DNA"/>
</dbReference>
<protein>
    <submittedName>
        <fullName evidence="1">Uncharacterized protein</fullName>
    </submittedName>
</protein>
<sequence length="113" mass="13374">MATSDYTEEFYAKLQDFKFDAFNEEIEDWDNYIGRFELKLKVKGLRDISPHLLVSSFTASHFQLLREQVGGDLEALTFQDVCQAMAARYRKKEISIRRTPRILQMCQEARRRC</sequence>
<proteinExistence type="predicted"/>
<name>A0A0C2MRU2_THEKT</name>
<comment type="caution">
    <text evidence="1">The sequence shown here is derived from an EMBL/GenBank/DDBJ whole genome shotgun (WGS) entry which is preliminary data.</text>
</comment>
<dbReference type="Proteomes" id="UP000031668">
    <property type="component" value="Unassembled WGS sequence"/>
</dbReference>
<organism evidence="1 2">
    <name type="scientific">Thelohanellus kitauei</name>
    <name type="common">Myxosporean</name>
    <dbReference type="NCBI Taxonomy" id="669202"/>
    <lineage>
        <taxon>Eukaryota</taxon>
        <taxon>Metazoa</taxon>
        <taxon>Cnidaria</taxon>
        <taxon>Myxozoa</taxon>
        <taxon>Myxosporea</taxon>
        <taxon>Bivalvulida</taxon>
        <taxon>Platysporina</taxon>
        <taxon>Myxobolidae</taxon>
        <taxon>Thelohanellus</taxon>
    </lineage>
</organism>
<evidence type="ECO:0000313" key="2">
    <source>
        <dbReference type="Proteomes" id="UP000031668"/>
    </source>
</evidence>
<evidence type="ECO:0000313" key="1">
    <source>
        <dbReference type="EMBL" id="KII64457.1"/>
    </source>
</evidence>
<gene>
    <name evidence="1" type="ORF">RF11_03863</name>
</gene>
<dbReference type="AlphaFoldDB" id="A0A0C2MRU2"/>
<accession>A0A0C2MRU2</accession>